<reference evidence="6" key="1">
    <citation type="submission" date="2020-11" db="EMBL/GenBank/DDBJ databases">
        <authorList>
            <consortium name="DOE Joint Genome Institute"/>
            <person name="Ahrendt S."/>
            <person name="Riley R."/>
            <person name="Andreopoulos W."/>
            <person name="Labutti K."/>
            <person name="Pangilinan J."/>
            <person name="Ruiz-Duenas F.J."/>
            <person name="Barrasa J.M."/>
            <person name="Sanchez-Garcia M."/>
            <person name="Camarero S."/>
            <person name="Miyauchi S."/>
            <person name="Serrano A."/>
            <person name="Linde D."/>
            <person name="Babiker R."/>
            <person name="Drula E."/>
            <person name="Ayuso-Fernandez I."/>
            <person name="Pacheco R."/>
            <person name="Padilla G."/>
            <person name="Ferreira P."/>
            <person name="Barriuso J."/>
            <person name="Kellner H."/>
            <person name="Castanera R."/>
            <person name="Alfaro M."/>
            <person name="Ramirez L."/>
            <person name="Pisabarro A.G."/>
            <person name="Kuo A."/>
            <person name="Tritt A."/>
            <person name="Lipzen A."/>
            <person name="He G."/>
            <person name="Yan M."/>
            <person name="Ng V."/>
            <person name="Cullen D."/>
            <person name="Martin F."/>
            <person name="Rosso M.-N."/>
            <person name="Henrissat B."/>
            <person name="Hibbett D."/>
            <person name="Martinez A.T."/>
            <person name="Grigoriev I.V."/>
        </authorList>
    </citation>
    <scope>NUCLEOTIDE SEQUENCE</scope>
    <source>
        <strain evidence="6">CBS 506.95</strain>
    </source>
</reference>
<dbReference type="EMBL" id="MU157939">
    <property type="protein sequence ID" value="KAF9522604.1"/>
    <property type="molecule type" value="Genomic_DNA"/>
</dbReference>
<comment type="caution">
    <text evidence="6">The sequence shown here is derived from an EMBL/GenBank/DDBJ whole genome shotgun (WGS) entry which is preliminary data.</text>
</comment>
<evidence type="ECO:0000313" key="6">
    <source>
        <dbReference type="EMBL" id="KAF9522604.1"/>
    </source>
</evidence>
<keyword evidence="7" id="KW-1185">Reference proteome</keyword>
<keyword evidence="3" id="KW-0862">Zinc</keyword>
<dbReference type="SUPFAM" id="SSF144232">
    <property type="entry name" value="HIT/MYND zinc finger-like"/>
    <property type="match status" value="1"/>
</dbReference>
<sequence>MSLPVELLHHDSSRTRLQKAKPLLQNPVLESLLAYETDVPGSLDDGKVYKRFCGICISGALSETRTPFLEGEPDTPDINKFVRATNVPKFTCPPGMSIQQTDDDDGRVWTAILRFLVKPRTQEGMVKLLDQLGDTSACPCSKTEDTGVLFPKQNVVISLHYLNEAGRGLIKSYFHMGHFPPSTWITSSTEDRQRGIPIVLASLRGREPSTLSACISRKPRQAKYLPPVTELDKLPDKPLGVILILVMMDVLAYITHSRASLPFYKGRHLWPYSPRELLLSVKDEALERSNTRHSDALEACASTVIGALEQWSALIPKTITVTLATMLTEMCGTLVVPHLMRSSFSTTVVTSLARDVIRDSMDSLQKVDNSDFAYAHLSSRRDIAQWILNALAIVSNYFTAMTFRPDIPHEDRESISRPIRLKLLQLFTMMTYLLNDPRFPNSMKSSKRWKEVLEMTHTLCYYHLRKVLKEYPVPTNGLLLVAVHPQLLKKTSFTYFVANVAEHLDCDDLKLYGNDATENRMFFLKTLPPLWKRMYCFAPGCPKSIHLVSADYKACSGCGIARYCSRVCQKADWKRSGDRARQIQHSRVFGILSHFRQSALVEGNCNAGEIVLEDENCILLCDWYKSLVQSVDIGGDNPTDMPSWKGMVKNFMQFTNTFMPPNVQLVSNEDMAAFETASWEDFPDV</sequence>
<dbReference type="GO" id="GO:0008270">
    <property type="term" value="F:zinc ion binding"/>
    <property type="evidence" value="ECO:0007669"/>
    <property type="project" value="UniProtKB-KW"/>
</dbReference>
<dbReference type="OrthoDB" id="3202243at2759"/>
<evidence type="ECO:0000256" key="4">
    <source>
        <dbReference type="PROSITE-ProRule" id="PRU00134"/>
    </source>
</evidence>
<evidence type="ECO:0000256" key="2">
    <source>
        <dbReference type="ARBA" id="ARBA00022771"/>
    </source>
</evidence>
<keyword evidence="1" id="KW-0479">Metal-binding</keyword>
<dbReference type="PROSITE" id="PS50865">
    <property type="entry name" value="ZF_MYND_2"/>
    <property type="match status" value="1"/>
</dbReference>
<name>A0A9P6JJ69_9AGAR</name>
<proteinExistence type="predicted"/>
<dbReference type="Pfam" id="PF01753">
    <property type="entry name" value="zf-MYND"/>
    <property type="match status" value="1"/>
</dbReference>
<keyword evidence="2 4" id="KW-0863">Zinc-finger</keyword>
<dbReference type="AlphaFoldDB" id="A0A9P6JJ69"/>
<accession>A0A9P6JJ69</accession>
<evidence type="ECO:0000259" key="5">
    <source>
        <dbReference type="PROSITE" id="PS50865"/>
    </source>
</evidence>
<dbReference type="InterPro" id="IPR002893">
    <property type="entry name" value="Znf_MYND"/>
</dbReference>
<gene>
    <name evidence="6" type="ORF">CPB83DRAFT_899483</name>
</gene>
<protein>
    <recommendedName>
        <fullName evidence="5">MYND-type domain-containing protein</fullName>
    </recommendedName>
</protein>
<feature type="domain" description="MYND-type" evidence="5">
    <location>
        <begin position="536"/>
        <end position="589"/>
    </location>
</feature>
<organism evidence="6 7">
    <name type="scientific">Crepidotus variabilis</name>
    <dbReference type="NCBI Taxonomy" id="179855"/>
    <lineage>
        <taxon>Eukaryota</taxon>
        <taxon>Fungi</taxon>
        <taxon>Dikarya</taxon>
        <taxon>Basidiomycota</taxon>
        <taxon>Agaricomycotina</taxon>
        <taxon>Agaricomycetes</taxon>
        <taxon>Agaricomycetidae</taxon>
        <taxon>Agaricales</taxon>
        <taxon>Agaricineae</taxon>
        <taxon>Crepidotaceae</taxon>
        <taxon>Crepidotus</taxon>
    </lineage>
</organism>
<dbReference type="Proteomes" id="UP000807306">
    <property type="component" value="Unassembled WGS sequence"/>
</dbReference>
<evidence type="ECO:0000256" key="3">
    <source>
        <dbReference type="ARBA" id="ARBA00022833"/>
    </source>
</evidence>
<evidence type="ECO:0000256" key="1">
    <source>
        <dbReference type="ARBA" id="ARBA00022723"/>
    </source>
</evidence>
<dbReference type="Gene3D" id="6.10.140.2220">
    <property type="match status" value="1"/>
</dbReference>
<evidence type="ECO:0000313" key="7">
    <source>
        <dbReference type="Proteomes" id="UP000807306"/>
    </source>
</evidence>